<evidence type="ECO:0000313" key="18">
    <source>
        <dbReference type="EMBL" id="TCC34256.1"/>
    </source>
</evidence>
<keyword evidence="8 17" id="KW-0808">Transferase</keyword>
<dbReference type="Gene3D" id="3.20.10.10">
    <property type="entry name" value="D-amino Acid Aminotransferase, subunit A, domain 2"/>
    <property type="match status" value="1"/>
</dbReference>
<dbReference type="UniPathway" id="UPA00049">
    <property type="reaction ID" value="UER00062"/>
</dbReference>
<comment type="catalytic activity">
    <reaction evidence="13 17">
        <text>L-leucine + 2-oxoglutarate = 4-methyl-2-oxopentanoate + L-glutamate</text>
        <dbReference type="Rhea" id="RHEA:18321"/>
        <dbReference type="ChEBI" id="CHEBI:16810"/>
        <dbReference type="ChEBI" id="CHEBI:17865"/>
        <dbReference type="ChEBI" id="CHEBI:29985"/>
        <dbReference type="ChEBI" id="CHEBI:57427"/>
        <dbReference type="EC" id="2.6.1.42"/>
    </reaction>
</comment>
<dbReference type="InterPro" id="IPR043132">
    <property type="entry name" value="BCAT-like_C"/>
</dbReference>
<evidence type="ECO:0000256" key="15">
    <source>
        <dbReference type="RuleBase" id="RU004106"/>
    </source>
</evidence>
<evidence type="ECO:0000256" key="8">
    <source>
        <dbReference type="ARBA" id="ARBA00022679"/>
    </source>
</evidence>
<evidence type="ECO:0000256" key="11">
    <source>
        <dbReference type="ARBA" id="ARBA00048212"/>
    </source>
</evidence>
<dbReference type="UniPathway" id="UPA00047">
    <property type="reaction ID" value="UER00058"/>
</dbReference>
<keyword evidence="9 16" id="KW-0663">Pyridoxal phosphate</keyword>
<dbReference type="EMBL" id="SJKC01000004">
    <property type="protein sequence ID" value="TCC34256.1"/>
    <property type="molecule type" value="Genomic_DNA"/>
</dbReference>
<keyword evidence="7 17" id="KW-0028">Amino-acid biosynthesis</keyword>
<feature type="modified residue" description="N6-(pyridoxal phosphate)lysine" evidence="14">
    <location>
        <position position="202"/>
    </location>
</feature>
<dbReference type="EC" id="2.6.1.42" evidence="17"/>
<comment type="catalytic activity">
    <reaction evidence="12 17">
        <text>L-isoleucine + 2-oxoglutarate = (S)-3-methyl-2-oxopentanoate + L-glutamate</text>
        <dbReference type="Rhea" id="RHEA:24801"/>
        <dbReference type="ChEBI" id="CHEBI:16810"/>
        <dbReference type="ChEBI" id="CHEBI:29985"/>
        <dbReference type="ChEBI" id="CHEBI:35146"/>
        <dbReference type="ChEBI" id="CHEBI:58045"/>
        <dbReference type="EC" id="2.6.1.42"/>
    </reaction>
</comment>
<evidence type="ECO:0000256" key="14">
    <source>
        <dbReference type="PIRSR" id="PIRSR006468-1"/>
    </source>
</evidence>
<comment type="catalytic activity">
    <reaction evidence="11 17">
        <text>L-valine + 2-oxoglutarate = 3-methyl-2-oxobutanoate + L-glutamate</text>
        <dbReference type="Rhea" id="RHEA:24813"/>
        <dbReference type="ChEBI" id="CHEBI:11851"/>
        <dbReference type="ChEBI" id="CHEBI:16810"/>
        <dbReference type="ChEBI" id="CHEBI:29985"/>
        <dbReference type="ChEBI" id="CHEBI:57762"/>
        <dbReference type="EC" id="2.6.1.42"/>
    </reaction>
</comment>
<keyword evidence="6 17" id="KW-0032">Aminotransferase</keyword>
<dbReference type="Gene3D" id="3.30.470.10">
    <property type="match status" value="1"/>
</dbReference>
<evidence type="ECO:0000256" key="17">
    <source>
        <dbReference type="RuleBase" id="RU004517"/>
    </source>
</evidence>
<evidence type="ECO:0000256" key="1">
    <source>
        <dbReference type="ARBA" id="ARBA00001933"/>
    </source>
</evidence>
<evidence type="ECO:0000256" key="3">
    <source>
        <dbReference type="ARBA" id="ARBA00004931"/>
    </source>
</evidence>
<dbReference type="GO" id="GO:0052654">
    <property type="term" value="F:L-leucine-2-oxoglutarate transaminase activity"/>
    <property type="evidence" value="ECO:0007669"/>
    <property type="project" value="RHEA"/>
</dbReference>
<dbReference type="PANTHER" id="PTHR11825:SF44">
    <property type="entry name" value="BRANCHED-CHAIN-AMINO-ACID AMINOTRANSFERASE"/>
    <property type="match status" value="1"/>
</dbReference>
<dbReference type="GO" id="GO:0009097">
    <property type="term" value="P:isoleucine biosynthetic process"/>
    <property type="evidence" value="ECO:0007669"/>
    <property type="project" value="UniProtKB-UniPathway"/>
</dbReference>
<comment type="pathway">
    <text evidence="4">Amino-acid biosynthesis; L-leucine biosynthesis; L-leucine from 3-methyl-2-oxobutanoate: step 4/4.</text>
</comment>
<evidence type="ECO:0000256" key="9">
    <source>
        <dbReference type="ARBA" id="ARBA00022898"/>
    </source>
</evidence>
<evidence type="ECO:0000256" key="12">
    <source>
        <dbReference type="ARBA" id="ARBA00048798"/>
    </source>
</evidence>
<dbReference type="GO" id="GO:0052656">
    <property type="term" value="F:L-isoleucine-2-oxoglutarate transaminase activity"/>
    <property type="evidence" value="ECO:0007669"/>
    <property type="project" value="RHEA"/>
</dbReference>
<dbReference type="InterPro" id="IPR005786">
    <property type="entry name" value="B_amino_transII"/>
</dbReference>
<dbReference type="SUPFAM" id="SSF56752">
    <property type="entry name" value="D-aminoacid aminotransferase-like PLP-dependent enzymes"/>
    <property type="match status" value="1"/>
</dbReference>
<dbReference type="CDD" id="cd01557">
    <property type="entry name" value="BCAT_beta_family"/>
    <property type="match status" value="1"/>
</dbReference>
<comment type="caution">
    <text evidence="18">The sequence shown here is derived from an EMBL/GenBank/DDBJ whole genome shotgun (WGS) entry which is preliminary data.</text>
</comment>
<gene>
    <name evidence="18" type="ORF">E0H92_30005</name>
</gene>
<evidence type="ECO:0000256" key="5">
    <source>
        <dbReference type="ARBA" id="ARBA00009320"/>
    </source>
</evidence>
<evidence type="ECO:0000256" key="13">
    <source>
        <dbReference type="ARBA" id="ARBA00049229"/>
    </source>
</evidence>
<reference evidence="18 19" key="1">
    <citation type="submission" date="2019-02" db="EMBL/GenBank/DDBJ databases">
        <title>Kribbella capetownensis sp. nov. and Kribbella speibonae sp. nov., isolated from soil.</title>
        <authorList>
            <person name="Curtis S.M."/>
            <person name="Norton I."/>
            <person name="Everest G.J."/>
            <person name="Meyers P.R."/>
        </authorList>
    </citation>
    <scope>NUCLEOTIDE SEQUENCE [LARGE SCALE GENOMIC DNA]</scope>
    <source>
        <strain evidence="18 19">YM55</strain>
    </source>
</reference>
<dbReference type="InterPro" id="IPR036038">
    <property type="entry name" value="Aminotransferase-like"/>
</dbReference>
<evidence type="ECO:0000256" key="6">
    <source>
        <dbReference type="ARBA" id="ARBA00022576"/>
    </source>
</evidence>
<name>A0A4R0IS10_9ACTN</name>
<dbReference type="Pfam" id="PF01063">
    <property type="entry name" value="Aminotran_4"/>
    <property type="match status" value="1"/>
</dbReference>
<proteinExistence type="inferred from homology"/>
<dbReference type="PANTHER" id="PTHR11825">
    <property type="entry name" value="SUBGROUP IIII AMINOTRANSFERASE"/>
    <property type="match status" value="1"/>
</dbReference>
<comment type="pathway">
    <text evidence="3">Amino-acid biosynthesis; L-valine biosynthesis; L-valine from pyruvate: step 4/4.</text>
</comment>
<evidence type="ECO:0000256" key="2">
    <source>
        <dbReference type="ARBA" id="ARBA00004824"/>
    </source>
</evidence>
<dbReference type="InterPro" id="IPR043131">
    <property type="entry name" value="BCAT-like_N"/>
</dbReference>
<sequence>MSADLQFTVEPNTQPASDDQRAQILANPGFGQNFSDHMAIATWTAEKGWHDARITAFGPLELSPATSVFHYAQTIFEGMKAYRHPDDSIHLFRPEANAIRFQRSAHRLALPELPTAAFLDSLHKLVEIDRAWVPGGGETSLYLRPFMFGSDPFLGVRPSAQVTYCAIASPAGSYFANGVKPVRIWLSEEYTRAAPGGTGAAKTGGNYASSLLAQAEAIERGCDQVAFLDAVEKKWVEELGGMNLYFVLDDNSVVTPELSGTILEGVTRDSILKLVTDLGHTVTERKISVDEWREGAASGKVREVFACGTAAVVTPVASLKWKDGETQIGDGNGGPVTAAVRTALLDVQYGRAADPHGWMTRIS</sequence>
<dbReference type="InterPro" id="IPR033939">
    <property type="entry name" value="BCAT_family"/>
</dbReference>
<accession>A0A4R0IS10</accession>
<dbReference type="GO" id="GO:0009098">
    <property type="term" value="P:L-leucine biosynthetic process"/>
    <property type="evidence" value="ECO:0007669"/>
    <property type="project" value="UniProtKB-UniPathway"/>
</dbReference>
<dbReference type="GO" id="GO:0052655">
    <property type="term" value="F:L-valine-2-oxoglutarate transaminase activity"/>
    <property type="evidence" value="ECO:0007669"/>
    <property type="project" value="RHEA"/>
</dbReference>
<evidence type="ECO:0000313" key="19">
    <source>
        <dbReference type="Proteomes" id="UP000294225"/>
    </source>
</evidence>
<dbReference type="InterPro" id="IPR018300">
    <property type="entry name" value="Aminotrans_IV_CS"/>
</dbReference>
<dbReference type="NCBIfam" id="TIGR01123">
    <property type="entry name" value="ilvE_II"/>
    <property type="match status" value="1"/>
</dbReference>
<dbReference type="RefSeq" id="WP_131498631.1">
    <property type="nucleotide sequence ID" value="NZ_SJKC01000004.1"/>
</dbReference>
<comment type="cofactor">
    <cofactor evidence="1 16">
        <name>pyridoxal 5'-phosphate</name>
        <dbReference type="ChEBI" id="CHEBI:597326"/>
    </cofactor>
</comment>
<protein>
    <recommendedName>
        <fullName evidence="17">Branched-chain-amino-acid aminotransferase</fullName>
        <ecNumber evidence="17">2.6.1.42</ecNumber>
    </recommendedName>
</protein>
<dbReference type="AlphaFoldDB" id="A0A4R0IS10"/>
<organism evidence="18 19">
    <name type="scientific">Kribbella speibonae</name>
    <dbReference type="NCBI Taxonomy" id="1572660"/>
    <lineage>
        <taxon>Bacteria</taxon>
        <taxon>Bacillati</taxon>
        <taxon>Actinomycetota</taxon>
        <taxon>Actinomycetes</taxon>
        <taxon>Propionibacteriales</taxon>
        <taxon>Kribbellaceae</taxon>
        <taxon>Kribbella</taxon>
    </lineage>
</organism>
<comment type="pathway">
    <text evidence="2">Amino-acid biosynthesis; L-isoleucine biosynthesis; L-isoleucine from 2-oxobutanoate: step 4/4.</text>
</comment>
<dbReference type="InterPro" id="IPR001544">
    <property type="entry name" value="Aminotrans_IV"/>
</dbReference>
<dbReference type="UniPathway" id="UPA00048">
    <property type="reaction ID" value="UER00073"/>
</dbReference>
<keyword evidence="10 17" id="KW-0100">Branched-chain amino acid biosynthesis</keyword>
<comment type="similarity">
    <text evidence="5 15">Belongs to the class-IV pyridoxal-phosphate-dependent aminotransferase family.</text>
</comment>
<evidence type="ECO:0000256" key="16">
    <source>
        <dbReference type="RuleBase" id="RU004516"/>
    </source>
</evidence>
<dbReference type="NCBIfam" id="NF009897">
    <property type="entry name" value="PRK13357.1"/>
    <property type="match status" value="1"/>
</dbReference>
<dbReference type="Proteomes" id="UP000294225">
    <property type="component" value="Unassembled WGS sequence"/>
</dbReference>
<dbReference type="GO" id="GO:0009099">
    <property type="term" value="P:L-valine biosynthetic process"/>
    <property type="evidence" value="ECO:0007669"/>
    <property type="project" value="UniProtKB-UniPathway"/>
</dbReference>
<evidence type="ECO:0000256" key="4">
    <source>
        <dbReference type="ARBA" id="ARBA00005072"/>
    </source>
</evidence>
<evidence type="ECO:0000256" key="7">
    <source>
        <dbReference type="ARBA" id="ARBA00022605"/>
    </source>
</evidence>
<dbReference type="PIRSF" id="PIRSF006468">
    <property type="entry name" value="BCAT1"/>
    <property type="match status" value="1"/>
</dbReference>
<evidence type="ECO:0000256" key="10">
    <source>
        <dbReference type="ARBA" id="ARBA00023304"/>
    </source>
</evidence>
<dbReference type="PROSITE" id="PS00770">
    <property type="entry name" value="AA_TRANSFER_CLASS_4"/>
    <property type="match status" value="1"/>
</dbReference>